<keyword evidence="12" id="KW-1185">Reference proteome</keyword>
<dbReference type="GO" id="GO:0047134">
    <property type="term" value="F:protein-disulfide reductase [NAD(P)H] activity"/>
    <property type="evidence" value="ECO:0007669"/>
    <property type="project" value="UniProtKB-EC"/>
</dbReference>
<dbReference type="PANTHER" id="PTHR32234:SF0">
    <property type="entry name" value="THIOL:DISULFIDE INTERCHANGE PROTEIN DSBD"/>
    <property type="match status" value="1"/>
</dbReference>
<evidence type="ECO:0000256" key="6">
    <source>
        <dbReference type="ARBA" id="ARBA00022989"/>
    </source>
</evidence>
<evidence type="ECO:0000256" key="7">
    <source>
        <dbReference type="ARBA" id="ARBA00023136"/>
    </source>
</evidence>
<dbReference type="RefSeq" id="WP_237345054.1">
    <property type="nucleotide sequence ID" value="NZ_JABWGX010000007.1"/>
</dbReference>
<accession>A0ABU0LBH5</accession>
<evidence type="ECO:0000259" key="10">
    <source>
        <dbReference type="PROSITE" id="PS51352"/>
    </source>
</evidence>
<organism evidence="11 12">
    <name type="scientific">Xanthobacter agilis</name>
    <dbReference type="NCBI Taxonomy" id="47492"/>
    <lineage>
        <taxon>Bacteria</taxon>
        <taxon>Pseudomonadati</taxon>
        <taxon>Pseudomonadota</taxon>
        <taxon>Alphaproteobacteria</taxon>
        <taxon>Hyphomicrobiales</taxon>
        <taxon>Xanthobacteraceae</taxon>
        <taxon>Xanthobacter</taxon>
    </lineage>
</organism>
<comment type="function">
    <text evidence="1">May be required for disulfide bond formation in some proteins.</text>
</comment>
<feature type="transmembrane region" description="Helical" evidence="8">
    <location>
        <begin position="370"/>
        <end position="393"/>
    </location>
</feature>
<feature type="chain" id="PRO_5045488220" evidence="9">
    <location>
        <begin position="23"/>
        <end position="619"/>
    </location>
</feature>
<feature type="transmembrane region" description="Helical" evidence="8">
    <location>
        <begin position="334"/>
        <end position="358"/>
    </location>
</feature>
<evidence type="ECO:0000256" key="8">
    <source>
        <dbReference type="SAM" id="Phobius"/>
    </source>
</evidence>
<evidence type="ECO:0000256" key="9">
    <source>
        <dbReference type="SAM" id="SignalP"/>
    </source>
</evidence>
<feature type="transmembrane region" description="Helical" evidence="8">
    <location>
        <begin position="209"/>
        <end position="241"/>
    </location>
</feature>
<dbReference type="Gene3D" id="2.60.40.1250">
    <property type="entry name" value="Thiol:disulfide interchange protein DsbD, N-terminal domain"/>
    <property type="match status" value="1"/>
</dbReference>
<evidence type="ECO:0000256" key="4">
    <source>
        <dbReference type="ARBA" id="ARBA00022692"/>
    </source>
</evidence>
<comment type="caution">
    <text evidence="11">The sequence shown here is derived from an EMBL/GenBank/DDBJ whole genome shotgun (WGS) entry which is preliminary data.</text>
</comment>
<name>A0ABU0LBH5_XANAG</name>
<dbReference type="InterPro" id="IPR013766">
    <property type="entry name" value="Thioredoxin_domain"/>
</dbReference>
<dbReference type="Pfam" id="PF11412">
    <property type="entry name" value="DsbD_N"/>
    <property type="match status" value="1"/>
</dbReference>
<dbReference type="InterPro" id="IPR036929">
    <property type="entry name" value="DsbDN_sf"/>
</dbReference>
<sequence>MLLRIAVPVLAAVSTLAGPAAASKPLKADEAFRLEATRAADGTLALRWQIAPGTYLYRDSLKAARAGTPVALATSPGEAKDDPNFGAVEVYHHAAEATVGGLPAQGEIKVSYQGCAEAGICYPVVERVVDLASLKIETAGSEFAGAGATLARLSPAPLSSPPSAGVPAGAQGSPPMAIAPKTITQMPAAAGLPEDAAPDRASALFGGNLAVLLVAFLGFGLLLAFTPCVFPMLPILSGILAGAGERPGPARGFALSAAYGLAIAVAYGVLGIAAGWSGANLQAALQTQWALGAMAVVFLLLALSMFGLFELALPSGLARRLPQGRGGSLSGAAALGFASALVVGPCVTPPLAAAMLYAAQTGDAARGGAALFMLGLGMGAPLILVGTFGARILPRSGPWLVRIKQVCGVLFVGVAAVLATRLMPAPAGLALWGALAVGVGVFLGGLDRSRPGHPPVLRLAKAAGLVALIYGGTLLIGAAGGAGDPLRPLSFLAAGAHTAPAPAQEVRVSTPAALDAALAQADGRPMLVSFTAGWCTVCKSNERVMDDPAIRSQLAGLPRIAADVTAYGEGERALMSRFAVVGPPTLFLVDGAGQELPGSRITGAVTAQDIENLVAKARL</sequence>
<feature type="transmembrane region" description="Helical" evidence="8">
    <location>
        <begin position="289"/>
        <end position="313"/>
    </location>
</feature>
<feature type="domain" description="Thioredoxin" evidence="10">
    <location>
        <begin position="495"/>
        <end position="619"/>
    </location>
</feature>
<feature type="transmembrane region" description="Helical" evidence="8">
    <location>
        <begin position="405"/>
        <end position="423"/>
    </location>
</feature>
<reference evidence="11 12" key="1">
    <citation type="submission" date="2023-07" db="EMBL/GenBank/DDBJ databases">
        <title>Genomic Encyclopedia of Type Strains, Phase IV (KMG-IV): sequencing the most valuable type-strain genomes for metagenomic binning, comparative biology and taxonomic classification.</title>
        <authorList>
            <person name="Goeker M."/>
        </authorList>
    </citation>
    <scope>NUCLEOTIDE SEQUENCE [LARGE SCALE GENOMIC DNA]</scope>
    <source>
        <strain evidence="11 12">DSM 3770</strain>
    </source>
</reference>
<evidence type="ECO:0000256" key="2">
    <source>
        <dbReference type="ARBA" id="ARBA00004651"/>
    </source>
</evidence>
<dbReference type="Proteomes" id="UP001241747">
    <property type="component" value="Unassembled WGS sequence"/>
</dbReference>
<evidence type="ECO:0000313" key="11">
    <source>
        <dbReference type="EMBL" id="MDQ0504461.1"/>
    </source>
</evidence>
<feature type="transmembrane region" description="Helical" evidence="8">
    <location>
        <begin position="459"/>
        <end position="482"/>
    </location>
</feature>
<dbReference type="Pfam" id="PF02683">
    <property type="entry name" value="DsbD_TM"/>
    <property type="match status" value="1"/>
</dbReference>
<keyword evidence="4 8" id="KW-0812">Transmembrane</keyword>
<evidence type="ECO:0000256" key="1">
    <source>
        <dbReference type="ARBA" id="ARBA00003565"/>
    </source>
</evidence>
<dbReference type="InterPro" id="IPR028250">
    <property type="entry name" value="DsbDN"/>
</dbReference>
<dbReference type="SUPFAM" id="SSF52833">
    <property type="entry name" value="Thioredoxin-like"/>
    <property type="match status" value="1"/>
</dbReference>
<dbReference type="PROSITE" id="PS51352">
    <property type="entry name" value="THIOREDOXIN_2"/>
    <property type="match status" value="1"/>
</dbReference>
<dbReference type="InterPro" id="IPR036249">
    <property type="entry name" value="Thioredoxin-like_sf"/>
</dbReference>
<keyword evidence="5" id="KW-0201">Cytochrome c-type biogenesis</keyword>
<evidence type="ECO:0000313" key="12">
    <source>
        <dbReference type="Proteomes" id="UP001241747"/>
    </source>
</evidence>
<dbReference type="NCBIfam" id="NF001419">
    <property type="entry name" value="PRK00293.1"/>
    <property type="match status" value="1"/>
</dbReference>
<dbReference type="InterPro" id="IPR012336">
    <property type="entry name" value="Thioredoxin-like_fold"/>
</dbReference>
<dbReference type="SUPFAM" id="SSF74863">
    <property type="entry name" value="Thiol:disulfide interchange protein DsbD, N-terminal domain (DsbD-alpha)"/>
    <property type="match status" value="1"/>
</dbReference>
<protein>
    <submittedName>
        <fullName evidence="11">Thiol:disulfide interchange protein DsbD</fullName>
        <ecNumber evidence="11">1.8.1.8</ecNumber>
    </submittedName>
</protein>
<dbReference type="InterPro" id="IPR003834">
    <property type="entry name" value="Cyt_c_assmbl_TM_dom"/>
</dbReference>
<dbReference type="EC" id="1.8.1.8" evidence="11"/>
<keyword evidence="7 8" id="KW-0472">Membrane</keyword>
<keyword evidence="9" id="KW-0732">Signal</keyword>
<feature type="signal peptide" evidence="9">
    <location>
        <begin position="1"/>
        <end position="22"/>
    </location>
</feature>
<feature type="transmembrane region" description="Helical" evidence="8">
    <location>
        <begin position="429"/>
        <end position="447"/>
    </location>
</feature>
<keyword evidence="11" id="KW-0560">Oxidoreductase</keyword>
<evidence type="ECO:0000256" key="5">
    <source>
        <dbReference type="ARBA" id="ARBA00022748"/>
    </source>
</evidence>
<keyword evidence="3" id="KW-1003">Cell membrane</keyword>
<evidence type="ECO:0000256" key="3">
    <source>
        <dbReference type="ARBA" id="ARBA00022475"/>
    </source>
</evidence>
<dbReference type="Pfam" id="PF13098">
    <property type="entry name" value="Thioredoxin_2"/>
    <property type="match status" value="1"/>
</dbReference>
<feature type="transmembrane region" description="Helical" evidence="8">
    <location>
        <begin position="253"/>
        <end position="277"/>
    </location>
</feature>
<proteinExistence type="predicted"/>
<dbReference type="PANTHER" id="PTHR32234">
    <property type="entry name" value="THIOL:DISULFIDE INTERCHANGE PROTEIN DSBD"/>
    <property type="match status" value="1"/>
</dbReference>
<dbReference type="Gene3D" id="3.40.30.10">
    <property type="entry name" value="Glutaredoxin"/>
    <property type="match status" value="1"/>
</dbReference>
<dbReference type="EMBL" id="JAUSVY010000002">
    <property type="protein sequence ID" value="MDQ0504461.1"/>
    <property type="molecule type" value="Genomic_DNA"/>
</dbReference>
<comment type="subcellular location">
    <subcellularLocation>
        <location evidence="2">Cell membrane</location>
        <topology evidence="2">Multi-pass membrane protein</topology>
    </subcellularLocation>
</comment>
<keyword evidence="6 8" id="KW-1133">Transmembrane helix</keyword>
<gene>
    <name evidence="11" type="ORF">QOZ94_001235</name>
</gene>